<gene>
    <name evidence="1" type="ORF">PGLA_20405</name>
</gene>
<evidence type="ECO:0000313" key="1">
    <source>
        <dbReference type="EMBL" id="OAB38456.1"/>
    </source>
</evidence>
<evidence type="ECO:0000313" key="2">
    <source>
        <dbReference type="Proteomes" id="UP000076967"/>
    </source>
</evidence>
<organism evidence="1 2">
    <name type="scientific">Paenibacillus glacialis</name>
    <dbReference type="NCBI Taxonomy" id="494026"/>
    <lineage>
        <taxon>Bacteria</taxon>
        <taxon>Bacillati</taxon>
        <taxon>Bacillota</taxon>
        <taxon>Bacilli</taxon>
        <taxon>Bacillales</taxon>
        <taxon>Paenibacillaceae</taxon>
        <taxon>Paenibacillus</taxon>
    </lineage>
</organism>
<proteinExistence type="predicted"/>
<name>A0A168HRJ1_9BACL</name>
<dbReference type="RefSeq" id="WP_068536384.1">
    <property type="nucleotide sequence ID" value="NZ_LVJH01000048.1"/>
</dbReference>
<dbReference type="OrthoDB" id="3002240at2"/>
<comment type="caution">
    <text evidence="1">The sequence shown here is derived from an EMBL/GenBank/DDBJ whole genome shotgun (WGS) entry which is preliminary data.</text>
</comment>
<keyword evidence="2" id="KW-1185">Reference proteome</keyword>
<accession>A0A168HRJ1</accession>
<dbReference type="STRING" id="494026.PGLA_20405"/>
<reference evidence="1 2" key="1">
    <citation type="submission" date="2016-03" db="EMBL/GenBank/DDBJ databases">
        <title>Draft genome sequence of Paenibacillus glacialis DSM 22343.</title>
        <authorList>
            <person name="Shin S.-K."/>
            <person name="Yi H."/>
        </authorList>
    </citation>
    <scope>NUCLEOTIDE SEQUENCE [LARGE SCALE GENOMIC DNA]</scope>
    <source>
        <strain evidence="1 2">DSM 22343</strain>
    </source>
</reference>
<dbReference type="AlphaFoldDB" id="A0A168HRJ1"/>
<protein>
    <submittedName>
        <fullName evidence="1">Uncharacterized protein</fullName>
    </submittedName>
</protein>
<dbReference type="Proteomes" id="UP000076967">
    <property type="component" value="Unassembled WGS sequence"/>
</dbReference>
<dbReference type="EMBL" id="LVJH01000048">
    <property type="protein sequence ID" value="OAB38456.1"/>
    <property type="molecule type" value="Genomic_DNA"/>
</dbReference>
<sequence>MDGKRNEIATIVVDSADEENQGVIIVSVFDKQEIGLCVSQRMGGDLEIWLDKDQTNSLITALKKAVDDTI</sequence>